<proteinExistence type="predicted"/>
<keyword evidence="4" id="KW-1185">Reference proteome</keyword>
<evidence type="ECO:0000259" key="2">
    <source>
        <dbReference type="Pfam" id="PF04892"/>
    </source>
</evidence>
<comment type="caution">
    <text evidence="3">The sequence shown here is derived from an EMBL/GenBank/DDBJ whole genome shotgun (WGS) entry which is preliminary data.</text>
</comment>
<dbReference type="InterPro" id="IPR053150">
    <property type="entry name" value="Teicoplanin_resist-assoc"/>
</dbReference>
<dbReference type="AlphaFoldDB" id="A0A942TL72"/>
<dbReference type="InterPro" id="IPR006976">
    <property type="entry name" value="VanZ-like"/>
</dbReference>
<dbReference type="PANTHER" id="PTHR36834:SF1">
    <property type="entry name" value="INTEGRAL MEMBRANE PROTEIN"/>
    <property type="match status" value="1"/>
</dbReference>
<evidence type="ECO:0000313" key="3">
    <source>
        <dbReference type="EMBL" id="MBS4198294.1"/>
    </source>
</evidence>
<feature type="transmembrane region" description="Helical" evidence="1">
    <location>
        <begin position="17"/>
        <end position="39"/>
    </location>
</feature>
<evidence type="ECO:0000256" key="1">
    <source>
        <dbReference type="SAM" id="Phobius"/>
    </source>
</evidence>
<dbReference type="Proteomes" id="UP000682713">
    <property type="component" value="Unassembled WGS sequence"/>
</dbReference>
<keyword evidence="1" id="KW-0812">Transmembrane</keyword>
<feature type="domain" description="VanZ-like" evidence="2">
    <location>
        <begin position="22"/>
        <end position="154"/>
    </location>
</feature>
<dbReference type="EMBL" id="JAGYPJ010000001">
    <property type="protein sequence ID" value="MBS4198294.1"/>
    <property type="molecule type" value="Genomic_DNA"/>
</dbReference>
<feature type="transmembrane region" description="Helical" evidence="1">
    <location>
        <begin position="80"/>
        <end position="101"/>
    </location>
</feature>
<keyword evidence="1" id="KW-1133">Transmembrane helix</keyword>
<feature type="transmembrane region" description="Helical" evidence="1">
    <location>
        <begin position="107"/>
        <end position="128"/>
    </location>
</feature>
<keyword evidence="1" id="KW-0472">Membrane</keyword>
<gene>
    <name evidence="3" type="ORF">KHA93_01290</name>
</gene>
<sequence>MALDFAKNRTKHLFKRFVFYSFIIYLLNVSFITAGRIMIQPDRSWATIIIQYIPFYFVSDWIAMYRLNGADWLFWNSIKLSFYNLIMLGPLGVYLSLLFNINNIKKVAIIVFLTSLTIESYQLSFSYFGMIIPRSFDVDDLILNTAGGVIGFALGDLAKKVYIKTTKNQYLQS</sequence>
<protein>
    <submittedName>
        <fullName evidence="3">VanZ family protein</fullName>
    </submittedName>
</protein>
<evidence type="ECO:0000313" key="4">
    <source>
        <dbReference type="Proteomes" id="UP000682713"/>
    </source>
</evidence>
<organism evidence="3 4">
    <name type="scientific">Lederbergia citrisecunda</name>
    <dbReference type="NCBI Taxonomy" id="2833583"/>
    <lineage>
        <taxon>Bacteria</taxon>
        <taxon>Bacillati</taxon>
        <taxon>Bacillota</taxon>
        <taxon>Bacilli</taxon>
        <taxon>Bacillales</taxon>
        <taxon>Bacillaceae</taxon>
        <taxon>Lederbergia</taxon>
    </lineage>
</organism>
<name>A0A942TL72_9BACI</name>
<dbReference type="Pfam" id="PF04892">
    <property type="entry name" value="VanZ"/>
    <property type="match status" value="1"/>
</dbReference>
<accession>A0A942TL72</accession>
<reference evidence="3 4" key="1">
    <citation type="submission" date="2021-05" db="EMBL/GenBank/DDBJ databases">
        <title>Novel Bacillus species.</title>
        <authorList>
            <person name="Liu G."/>
        </authorList>
    </citation>
    <scope>NUCLEOTIDE SEQUENCE [LARGE SCALE GENOMIC DNA]</scope>
    <source>
        <strain evidence="3 4">FJAT-49732</strain>
    </source>
</reference>
<dbReference type="PANTHER" id="PTHR36834">
    <property type="entry name" value="MEMBRANE PROTEIN-RELATED"/>
    <property type="match status" value="1"/>
</dbReference>